<dbReference type="OrthoDB" id="5378899at2"/>
<organism evidence="3 4">
    <name type="scientific">Desulfacinum hydrothermale DSM 13146</name>
    <dbReference type="NCBI Taxonomy" id="1121390"/>
    <lineage>
        <taxon>Bacteria</taxon>
        <taxon>Pseudomonadati</taxon>
        <taxon>Thermodesulfobacteriota</taxon>
        <taxon>Syntrophobacteria</taxon>
        <taxon>Syntrophobacterales</taxon>
        <taxon>Syntrophobacteraceae</taxon>
        <taxon>Desulfacinum</taxon>
    </lineage>
</organism>
<evidence type="ECO:0000256" key="1">
    <source>
        <dbReference type="SAM" id="MobiDB-lite"/>
    </source>
</evidence>
<evidence type="ECO:0000259" key="2">
    <source>
        <dbReference type="Pfam" id="PF21277"/>
    </source>
</evidence>
<sequence length="349" mass="38189">MAVHFVRKPIPKPSMSPGTEDQARVLTRSVEQRVFQRVFQAEQGLAGEAPQGPAGEDWRMLRDLSAPQADPQAARSRFSAMDKQQIQAAIVAAYIKASALGSGQSLWSGPSLSGLSTVDPSPVALPEAVDEEAPSVEPVPLGRLSSAFEAGQEGVAAVGYDRRGGTSYGIYQLSSKTGTMDRFLDFLRQREPQWAARLEAAGPADTGSRNGAMPRVWRRIARENPERFAALQHAFVRETYYEAAVRAVEAATGIKVENLSRAAQEVLWSTAVQHGPKRAARFFAQALNRAVGKNGDVDEEALIRSIYRLRERTSRVFHGPVRDALLSRFSREKEVALALLRGEPLDRLA</sequence>
<name>A0A1W1XG02_9BACT</name>
<feature type="domain" description="Type VI secretion system spike protein VgrG3-like C-terminal" evidence="2">
    <location>
        <begin position="141"/>
        <end position="333"/>
    </location>
</feature>
<feature type="compositionally biased region" description="Basic residues" evidence="1">
    <location>
        <begin position="1"/>
        <end position="10"/>
    </location>
</feature>
<protein>
    <submittedName>
        <fullName evidence="3">Glycosyl hydrolase family 46</fullName>
    </submittedName>
</protein>
<evidence type="ECO:0000313" key="3">
    <source>
        <dbReference type="EMBL" id="SMC22879.1"/>
    </source>
</evidence>
<dbReference type="InterPro" id="IPR049073">
    <property type="entry name" value="T6SS_VgrG3-like_C"/>
</dbReference>
<gene>
    <name evidence="3" type="ORF">SAMN02746041_01581</name>
</gene>
<proteinExistence type="predicted"/>
<feature type="region of interest" description="Disordered" evidence="1">
    <location>
        <begin position="1"/>
        <end position="20"/>
    </location>
</feature>
<dbReference type="InterPro" id="IPR023346">
    <property type="entry name" value="Lysozyme-like_dom_sf"/>
</dbReference>
<accession>A0A1W1XG02</accession>
<dbReference type="EMBL" id="FWXF01000007">
    <property type="protein sequence ID" value="SMC22879.1"/>
    <property type="molecule type" value="Genomic_DNA"/>
</dbReference>
<evidence type="ECO:0000313" key="4">
    <source>
        <dbReference type="Proteomes" id="UP000192783"/>
    </source>
</evidence>
<keyword evidence="4" id="KW-1185">Reference proteome</keyword>
<reference evidence="3 4" key="1">
    <citation type="submission" date="2017-04" db="EMBL/GenBank/DDBJ databases">
        <authorList>
            <person name="Afonso C.L."/>
            <person name="Miller P.J."/>
            <person name="Scott M.A."/>
            <person name="Spackman E."/>
            <person name="Goraichik I."/>
            <person name="Dimitrov K.M."/>
            <person name="Suarez D.L."/>
            <person name="Swayne D.E."/>
        </authorList>
    </citation>
    <scope>NUCLEOTIDE SEQUENCE [LARGE SCALE GENOMIC DNA]</scope>
    <source>
        <strain evidence="3 4">DSM 13146</strain>
    </source>
</reference>
<dbReference type="Proteomes" id="UP000192783">
    <property type="component" value="Unassembled WGS sequence"/>
</dbReference>
<dbReference type="AlphaFoldDB" id="A0A1W1XG02"/>
<dbReference type="STRING" id="1121390.SAMN02746041_01581"/>
<dbReference type="GO" id="GO:0016787">
    <property type="term" value="F:hydrolase activity"/>
    <property type="evidence" value="ECO:0007669"/>
    <property type="project" value="UniProtKB-KW"/>
</dbReference>
<dbReference type="RefSeq" id="WP_139796543.1">
    <property type="nucleotide sequence ID" value="NZ_FWXF01000007.1"/>
</dbReference>
<keyword evidence="3" id="KW-0378">Hydrolase</keyword>
<dbReference type="Pfam" id="PF21277">
    <property type="entry name" value="T6SS_VgrG3-like_C"/>
    <property type="match status" value="1"/>
</dbReference>
<dbReference type="SUPFAM" id="SSF53955">
    <property type="entry name" value="Lysozyme-like"/>
    <property type="match status" value="1"/>
</dbReference>